<dbReference type="InterPro" id="IPR000626">
    <property type="entry name" value="Ubiquitin-like_dom"/>
</dbReference>
<reference evidence="7 8" key="1">
    <citation type="submission" date="2019-06" db="EMBL/GenBank/DDBJ databases">
        <title>Genome Sequence of the Brown Rot Fungal Pathogen Monilinia laxa.</title>
        <authorList>
            <person name="De Miccolis Angelini R.M."/>
            <person name="Landi L."/>
            <person name="Abate D."/>
            <person name="Pollastro S."/>
            <person name="Romanazzi G."/>
            <person name="Faretra F."/>
        </authorList>
    </citation>
    <scope>NUCLEOTIDE SEQUENCE [LARGE SCALE GENOMIC DNA]</scope>
    <source>
        <strain evidence="7 8">Mlax316</strain>
    </source>
</reference>
<dbReference type="GO" id="GO:0005938">
    <property type="term" value="C:cell cortex"/>
    <property type="evidence" value="ECO:0007669"/>
    <property type="project" value="TreeGrafter"/>
</dbReference>
<dbReference type="OrthoDB" id="5295208at2759"/>
<dbReference type="Gene3D" id="3.10.20.90">
    <property type="entry name" value="Phosphatidylinositol 3-kinase Catalytic Subunit, Chain A, domain 1"/>
    <property type="match status" value="1"/>
</dbReference>
<dbReference type="PANTHER" id="PTHR18916">
    <property type="entry name" value="DYNACTIN 1-RELATED MICROTUBULE-BINDING"/>
    <property type="match status" value="1"/>
</dbReference>
<accession>A0A5N6KJ59</accession>
<comment type="subcellular location">
    <subcellularLocation>
        <location evidence="1">Cytoplasm</location>
    </subcellularLocation>
</comment>
<dbReference type="Pfam" id="PF01302">
    <property type="entry name" value="CAP_GLY"/>
    <property type="match status" value="1"/>
</dbReference>
<evidence type="ECO:0000256" key="3">
    <source>
        <dbReference type="ARBA" id="ARBA00023186"/>
    </source>
</evidence>
<dbReference type="SUPFAM" id="SSF54236">
    <property type="entry name" value="Ubiquitin-like"/>
    <property type="match status" value="1"/>
</dbReference>
<name>A0A5N6KJ59_MONLA</name>
<dbReference type="GO" id="GO:0051010">
    <property type="term" value="F:microtubule plus-end binding"/>
    <property type="evidence" value="ECO:0007669"/>
    <property type="project" value="TreeGrafter"/>
</dbReference>
<dbReference type="GO" id="GO:0035371">
    <property type="term" value="C:microtubule plus-end"/>
    <property type="evidence" value="ECO:0007669"/>
    <property type="project" value="TreeGrafter"/>
</dbReference>
<evidence type="ECO:0000256" key="1">
    <source>
        <dbReference type="ARBA" id="ARBA00004496"/>
    </source>
</evidence>
<dbReference type="InterPro" id="IPR029071">
    <property type="entry name" value="Ubiquitin-like_domsf"/>
</dbReference>
<keyword evidence="8" id="KW-1185">Reference proteome</keyword>
<evidence type="ECO:0000259" key="6">
    <source>
        <dbReference type="PROSITE" id="PS50245"/>
    </source>
</evidence>
<gene>
    <name evidence="7" type="ORF">EYC80_005199</name>
</gene>
<dbReference type="GO" id="GO:0005634">
    <property type="term" value="C:nucleus"/>
    <property type="evidence" value="ECO:0007669"/>
    <property type="project" value="TreeGrafter"/>
</dbReference>
<comment type="similarity">
    <text evidence="4">Belongs to the TBCB family.</text>
</comment>
<protein>
    <recommendedName>
        <fullName evidence="6">CAP-Gly domain-containing protein</fullName>
    </recommendedName>
</protein>
<dbReference type="PROSITE" id="PS50245">
    <property type="entry name" value="CAP_GLY_2"/>
    <property type="match status" value="1"/>
</dbReference>
<dbReference type="InterPro" id="IPR036859">
    <property type="entry name" value="CAP-Gly_dom_sf"/>
</dbReference>
<dbReference type="SMART" id="SM01052">
    <property type="entry name" value="CAP_GLY"/>
    <property type="match status" value="1"/>
</dbReference>
<feature type="domain" description="CAP-Gly" evidence="6">
    <location>
        <begin position="181"/>
        <end position="225"/>
    </location>
</feature>
<keyword evidence="2" id="KW-0963">Cytoplasm</keyword>
<dbReference type="Proteomes" id="UP000326757">
    <property type="component" value="Unassembled WGS sequence"/>
</dbReference>
<organism evidence="7 8">
    <name type="scientific">Monilinia laxa</name>
    <name type="common">Brown rot fungus</name>
    <name type="synonym">Sclerotinia laxa</name>
    <dbReference type="NCBI Taxonomy" id="61186"/>
    <lineage>
        <taxon>Eukaryota</taxon>
        <taxon>Fungi</taxon>
        <taxon>Dikarya</taxon>
        <taxon>Ascomycota</taxon>
        <taxon>Pezizomycotina</taxon>
        <taxon>Leotiomycetes</taxon>
        <taxon>Helotiales</taxon>
        <taxon>Sclerotiniaceae</taxon>
        <taxon>Monilinia</taxon>
    </lineage>
</organism>
<dbReference type="EMBL" id="VIGI01000002">
    <property type="protein sequence ID" value="KAB8303826.1"/>
    <property type="molecule type" value="Genomic_DNA"/>
</dbReference>
<evidence type="ECO:0000313" key="7">
    <source>
        <dbReference type="EMBL" id="KAB8303826.1"/>
    </source>
</evidence>
<dbReference type="InterPro" id="IPR000938">
    <property type="entry name" value="CAP-Gly_domain"/>
</dbReference>
<sequence length="246" mass="27313">MTMQTTGDIPMIVRSENSGSERRITPSWTIGQLKAKLVPVTGIPSLDQKLTLWINNQQSIDIQAQDEENTQLTNFPLAPQAVIHVTDTRAPGLRENYTDVSAVEKYTLPVESYEKRTDSVLAWKRNEKLGRFNPDAPTLLNTKLAVYDNEIQEKGIAVGKRCRVGGDDSRRGEVMYVGDVEEIPGGAGKWIGVKLDEPVGKNDGSLGGKRYWGSEGEGKFGVFVRPERVTVGDFPVLDDFEDMEEI</sequence>
<dbReference type="AlphaFoldDB" id="A0A5N6KJ59"/>
<proteinExistence type="inferred from homology"/>
<dbReference type="Pfam" id="PF14560">
    <property type="entry name" value="Ubiquitin_2"/>
    <property type="match status" value="1"/>
</dbReference>
<dbReference type="PANTHER" id="PTHR18916:SF85">
    <property type="entry name" value="TUBULIN-FOLDING COFACTOR B"/>
    <property type="match status" value="1"/>
</dbReference>
<dbReference type="GO" id="GO:0031122">
    <property type="term" value="P:cytoplasmic microtubule organization"/>
    <property type="evidence" value="ECO:0007669"/>
    <property type="project" value="TreeGrafter"/>
</dbReference>
<evidence type="ECO:0000256" key="4">
    <source>
        <dbReference type="ARBA" id="ARBA00025779"/>
    </source>
</evidence>
<evidence type="ECO:0000256" key="2">
    <source>
        <dbReference type="ARBA" id="ARBA00022490"/>
    </source>
</evidence>
<keyword evidence="3" id="KW-0143">Chaperone</keyword>
<feature type="region of interest" description="Disordered" evidence="5">
    <location>
        <begin position="1"/>
        <end position="22"/>
    </location>
</feature>
<comment type="caution">
    <text evidence="7">The sequence shown here is derived from an EMBL/GenBank/DDBJ whole genome shotgun (WGS) entry which is preliminary data.</text>
</comment>
<dbReference type="SUPFAM" id="SSF74924">
    <property type="entry name" value="Cap-Gly domain"/>
    <property type="match status" value="1"/>
</dbReference>
<evidence type="ECO:0000313" key="8">
    <source>
        <dbReference type="Proteomes" id="UP000326757"/>
    </source>
</evidence>
<evidence type="ECO:0000256" key="5">
    <source>
        <dbReference type="SAM" id="MobiDB-lite"/>
    </source>
</evidence>
<dbReference type="Gene3D" id="2.30.30.190">
    <property type="entry name" value="CAP Gly-rich-like domain"/>
    <property type="match status" value="1"/>
</dbReference>